<dbReference type="Proteomes" id="UP000050794">
    <property type="component" value="Unassembled WGS sequence"/>
</dbReference>
<feature type="domain" description="Homeobox" evidence="8">
    <location>
        <begin position="172"/>
        <end position="220"/>
    </location>
</feature>
<dbReference type="Pfam" id="PF00046">
    <property type="entry name" value="Homeodomain"/>
    <property type="match status" value="1"/>
</dbReference>
<sequence>MPEKVSRSSSPDPSANVERPQPLTTNNFSFYLNPSMNMTQLLLEQQKVLLGQQQQQPNATTTTVTPNTTTTTSMNGFSVAALATSSEGSTPLKSSFAIASLTSKETTNERDDSNRRPTSNERSAHPIALKTEQPLHLTMHDSTPSVSDAQDLSTLSEQQSPSSGSPDENGKRKQRRYRTTFSAYQLDELEKVFARTHYPDVFTREELAQRVILTEARVQVCDRFSILYENN</sequence>
<reference evidence="9 10" key="2">
    <citation type="submission" date="2018-11" db="EMBL/GenBank/DDBJ databases">
        <authorList>
            <consortium name="Pathogen Informatics"/>
        </authorList>
    </citation>
    <scope>NUCLEOTIDE SEQUENCE [LARGE SCALE GENOMIC DNA]</scope>
</reference>
<dbReference type="GO" id="GO:0005634">
    <property type="term" value="C:nucleus"/>
    <property type="evidence" value="ECO:0007669"/>
    <property type="project" value="UniProtKB-SubCell"/>
</dbReference>
<accession>A0A183TW84</accession>
<organism evidence="10 11">
    <name type="scientific">Toxocara canis</name>
    <name type="common">Canine roundworm</name>
    <dbReference type="NCBI Taxonomy" id="6265"/>
    <lineage>
        <taxon>Eukaryota</taxon>
        <taxon>Metazoa</taxon>
        <taxon>Ecdysozoa</taxon>
        <taxon>Nematoda</taxon>
        <taxon>Chromadorea</taxon>
        <taxon>Rhabditida</taxon>
        <taxon>Spirurina</taxon>
        <taxon>Ascaridomorpha</taxon>
        <taxon>Ascaridoidea</taxon>
        <taxon>Toxocaridae</taxon>
        <taxon>Toxocara</taxon>
    </lineage>
</organism>
<reference evidence="11" key="1">
    <citation type="submission" date="2016-06" db="UniProtKB">
        <authorList>
            <consortium name="WormBaseParasite"/>
        </authorList>
    </citation>
    <scope>IDENTIFICATION</scope>
</reference>
<dbReference type="GO" id="GO:0000977">
    <property type="term" value="F:RNA polymerase II transcription regulatory region sequence-specific DNA binding"/>
    <property type="evidence" value="ECO:0007669"/>
    <property type="project" value="TreeGrafter"/>
</dbReference>
<dbReference type="SUPFAM" id="SSF46689">
    <property type="entry name" value="Homeodomain-like"/>
    <property type="match status" value="1"/>
</dbReference>
<evidence type="ECO:0000313" key="11">
    <source>
        <dbReference type="WBParaSite" id="TCNE_0000050301-mRNA-1"/>
    </source>
</evidence>
<dbReference type="PANTHER" id="PTHR24329:SF543">
    <property type="entry name" value="FI01017P-RELATED"/>
    <property type="match status" value="1"/>
</dbReference>
<evidence type="ECO:0000256" key="1">
    <source>
        <dbReference type="ARBA" id="ARBA00004123"/>
    </source>
</evidence>
<protein>
    <submittedName>
        <fullName evidence="11">Homeobox domain-containing protein</fullName>
    </submittedName>
</protein>
<feature type="compositionally biased region" description="Polar residues" evidence="7">
    <location>
        <begin position="140"/>
        <end position="166"/>
    </location>
</feature>
<dbReference type="FunFam" id="1.10.10.60:FF:000679">
    <property type="entry name" value="Homeobox protein aristaless"/>
    <property type="match status" value="1"/>
</dbReference>
<evidence type="ECO:0000256" key="3">
    <source>
        <dbReference type="ARBA" id="ARBA00023155"/>
    </source>
</evidence>
<feature type="region of interest" description="Disordered" evidence="7">
    <location>
        <begin position="53"/>
        <end position="73"/>
    </location>
</feature>
<evidence type="ECO:0000256" key="6">
    <source>
        <dbReference type="RuleBase" id="RU000682"/>
    </source>
</evidence>
<feature type="DNA-binding region" description="Homeobox" evidence="5">
    <location>
        <begin position="174"/>
        <end position="221"/>
    </location>
</feature>
<dbReference type="GO" id="GO:0000981">
    <property type="term" value="F:DNA-binding transcription factor activity, RNA polymerase II-specific"/>
    <property type="evidence" value="ECO:0007669"/>
    <property type="project" value="TreeGrafter"/>
</dbReference>
<dbReference type="InterPro" id="IPR001356">
    <property type="entry name" value="HD"/>
</dbReference>
<evidence type="ECO:0000256" key="7">
    <source>
        <dbReference type="SAM" id="MobiDB-lite"/>
    </source>
</evidence>
<dbReference type="InterPro" id="IPR009057">
    <property type="entry name" value="Homeodomain-like_sf"/>
</dbReference>
<evidence type="ECO:0000256" key="4">
    <source>
        <dbReference type="ARBA" id="ARBA00023242"/>
    </source>
</evidence>
<feature type="compositionally biased region" description="Basic and acidic residues" evidence="7">
    <location>
        <begin position="106"/>
        <end position="124"/>
    </location>
</feature>
<comment type="subcellular location">
    <subcellularLocation>
        <location evidence="1 5 6">Nucleus</location>
    </subcellularLocation>
</comment>
<feature type="compositionally biased region" description="Low complexity" evidence="7">
    <location>
        <begin position="53"/>
        <end position="72"/>
    </location>
</feature>
<keyword evidence="4 5" id="KW-0539">Nucleus</keyword>
<dbReference type="PROSITE" id="PS50071">
    <property type="entry name" value="HOMEOBOX_2"/>
    <property type="match status" value="1"/>
</dbReference>
<evidence type="ECO:0000259" key="8">
    <source>
        <dbReference type="PROSITE" id="PS50071"/>
    </source>
</evidence>
<proteinExistence type="predicted"/>
<evidence type="ECO:0000313" key="10">
    <source>
        <dbReference type="Proteomes" id="UP000050794"/>
    </source>
</evidence>
<evidence type="ECO:0000256" key="2">
    <source>
        <dbReference type="ARBA" id="ARBA00023125"/>
    </source>
</evidence>
<feature type="region of interest" description="Disordered" evidence="7">
    <location>
        <begin position="1"/>
        <end position="25"/>
    </location>
</feature>
<dbReference type="InterPro" id="IPR050649">
    <property type="entry name" value="Paired_Homeobox_TFs"/>
</dbReference>
<dbReference type="CDD" id="cd00086">
    <property type="entry name" value="homeodomain"/>
    <property type="match status" value="1"/>
</dbReference>
<dbReference type="PANTHER" id="PTHR24329">
    <property type="entry name" value="HOMEOBOX PROTEIN ARISTALESS"/>
    <property type="match status" value="1"/>
</dbReference>
<keyword evidence="10" id="KW-1185">Reference proteome</keyword>
<evidence type="ECO:0000313" key="9">
    <source>
        <dbReference type="EMBL" id="VDM24344.1"/>
    </source>
</evidence>
<keyword evidence="3 5" id="KW-0371">Homeobox</keyword>
<name>A0A183TW84_TOXCA</name>
<gene>
    <name evidence="9" type="ORF">TCNE_LOCUS504</name>
</gene>
<dbReference type="AlphaFoldDB" id="A0A183TW84"/>
<keyword evidence="2 5" id="KW-0238">DNA-binding</keyword>
<dbReference type="Gene3D" id="1.10.10.60">
    <property type="entry name" value="Homeodomain-like"/>
    <property type="match status" value="1"/>
</dbReference>
<evidence type="ECO:0000256" key="5">
    <source>
        <dbReference type="PROSITE-ProRule" id="PRU00108"/>
    </source>
</evidence>
<feature type="region of interest" description="Disordered" evidence="7">
    <location>
        <begin position="100"/>
        <end position="176"/>
    </location>
</feature>
<dbReference type="WBParaSite" id="TCNE_0000050301-mRNA-1">
    <property type="protein sequence ID" value="TCNE_0000050301-mRNA-1"/>
    <property type="gene ID" value="TCNE_0000050301"/>
</dbReference>
<dbReference type="GO" id="GO:0030182">
    <property type="term" value="P:neuron differentiation"/>
    <property type="evidence" value="ECO:0007669"/>
    <property type="project" value="UniProtKB-ARBA"/>
</dbReference>
<dbReference type="SMART" id="SM00389">
    <property type="entry name" value="HOX"/>
    <property type="match status" value="1"/>
</dbReference>
<dbReference type="EMBL" id="UYWY01000241">
    <property type="protein sequence ID" value="VDM24344.1"/>
    <property type="molecule type" value="Genomic_DNA"/>
</dbReference>